<feature type="region of interest" description="Disordered" evidence="1">
    <location>
        <begin position="405"/>
        <end position="524"/>
    </location>
</feature>
<reference evidence="4" key="1">
    <citation type="submission" date="2011-07" db="EMBL/GenBank/DDBJ databases">
        <title>Divergent evolution of antigenic variation in African trypanosomes.</title>
        <authorList>
            <person name="Jackson A.P."/>
            <person name="Berry A."/>
            <person name="Allison H.C."/>
            <person name="Burton P."/>
            <person name="Anderson J."/>
            <person name="Aslett M."/>
            <person name="Brown R."/>
            <person name="Corton N."/>
            <person name="Harris D."/>
            <person name="Hauser H."/>
            <person name="Gamble J."/>
            <person name="Gilderthorp R."/>
            <person name="McQuillan J."/>
            <person name="Quail M.A."/>
            <person name="Sanders M."/>
            <person name="Van Tonder A."/>
            <person name="Ginger M.L."/>
            <person name="Donelson J.E."/>
            <person name="Field M.C."/>
            <person name="Barry J.D."/>
            <person name="Berriman M."/>
            <person name="Hertz-Fowler C."/>
        </authorList>
    </citation>
    <scope>NUCLEOTIDE SEQUENCE [LARGE SCALE GENOMIC DNA]</scope>
    <source>
        <strain evidence="4">IL3000</strain>
    </source>
</reference>
<feature type="compositionally biased region" description="Polar residues" evidence="1">
    <location>
        <begin position="255"/>
        <end position="267"/>
    </location>
</feature>
<dbReference type="SMART" id="SM00355">
    <property type="entry name" value="ZnF_C2H2"/>
    <property type="match status" value="2"/>
</dbReference>
<dbReference type="SUPFAM" id="SSF56672">
    <property type="entry name" value="DNA/RNA polymerases"/>
    <property type="match status" value="1"/>
</dbReference>
<feature type="compositionally biased region" description="Basic and acidic residues" evidence="1">
    <location>
        <begin position="108"/>
        <end position="122"/>
    </location>
</feature>
<dbReference type="InterPro" id="IPR043502">
    <property type="entry name" value="DNA/RNA_pol_sf"/>
</dbReference>
<dbReference type="Proteomes" id="UP000000702">
    <property type="component" value="Unassembled WGS sequence"/>
</dbReference>
<name>F9WGS3_TRYCI</name>
<feature type="compositionally biased region" description="Polar residues" evidence="1">
    <location>
        <begin position="123"/>
        <end position="135"/>
    </location>
</feature>
<feature type="region of interest" description="Disordered" evidence="1">
    <location>
        <begin position="1"/>
        <end position="24"/>
    </location>
</feature>
<proteinExistence type="predicted"/>
<dbReference type="VEuPathDB" id="TriTrypDB:TcIL3000_0_14280"/>
<dbReference type="Pfam" id="PF00078">
    <property type="entry name" value="RVT_1"/>
    <property type="match status" value="1"/>
</dbReference>
<feature type="domain" description="Reverse transcriptase" evidence="2">
    <location>
        <begin position="1308"/>
        <end position="1550"/>
    </location>
</feature>
<sequence>MAVVQQVRSSKHGRHSAAPGNSAVFDQKTRCTQRDVVQHSQKRLEENSCKNKLNTQKQRECKQETMPKVKESTEKQTWAQIARQTQQNQKAKYEIIRIIARTGEKILIHKDPGSPPSRKDQKWANTTTEASTKAVGQQMHANKRGGHSAALGKSAVLDQKTRPEQRKVVQHKQKLLKENSCKNKLNTQKQGEYKQETMPNVKEMTKKQKWAHMTQQTQQNQKAKHEIKGITARIDEKILRHKTSGSPPSRKDQKWANTTTEASTKAVGQQVHGNKRGGHSAALGKSAVLDQKTRPEQRKVVQHKQKLLKENSCKNKLNTQKQGEYKQETMPNVKEMTKKQKWAHMAQQTQQNQKIEQEIKGITERTDEKTITRKVFGSLPALTDQQRLSTIIEATVKAVLQQLHRKQQATQNGRADTKQPVAKRQAPRSGKQAQVQQKPLRQQSHNKQGMPKPQQQQQIRKQQKHDMELPPKTKETTKTLTRAEIAQQPQQNRKVPPKKHPTKEAPQTNTKKKQPQQHMKAPMVPNPFELEGKIEELWAAETKIRHNLYRRFLQVRKHWWNTCFQGNGRFHCPACGYANPQETVTLQHCREQHPQEGRLLPYSLQRDTDKVQFVGPSCAVSAVVSVLSHLEEEKTFHPMVRQCYTQPSRQATQALVQGLQLSLPTAPATVLEALGSVDPGITRCFQAAMVQAWQCRRCGRSEGNTEQQQSARPHLGLLKVQPTKRAPIELSHGQLAAAYSEEVLDPTVPCVGPLGGPAHHPLATALVTARTFGDAVALEIGLWGEEQVGLKRIPADILLPHGNGSATYELVGAVIAATPTHVVAAIPRTVKKRRRWDIIDGMVKHTVSDATVDPRKVVLCIYRRQEEDLVTLDELWDEQEEDLSNVEETAPAQQQRQQQTQRSKTLNTNISNLGMVDNTGRRVYGLRTPGHTQEVNNSNNHSDSTGEENPQAEVLPTPQFSHNENLPRQEAYLCPVAGCGAEFEGARRWEGLKSHIHGTHQEEERRALSNDTLLQHGLVRCETCSYIIPASDRARTTHVPNCGQYHSRKENIRQKRAAEREATEASGSSTAAKVPARPVPQGLPATSQWDTTTLLDLEQNPWLQESIPTKRYLHKKEWPQWLEICRTILLGYSASAQRERHTRQVKLLDLVRTHLHQGPPPKARRQQEARSPPPKAQQSDKEEEKKQRMTKKVETLCLLSATGKAAKLLTAEPSQPVVYSSEMTRKIDELYPQEEEPGIQHRPLPRPPVNQPGIVAVDPEEVAKIIARRLSRGAAPGLDGWTRELLYPLTLDAALRMEVAAVVRDIINADVPEEVAHRLRATRLTVLQKPNGKYRPIGAESVWAKLASHLAITRVTKVIDAQFKSIQYGVGGRIEEAITKIRADLDCMGSLAMLDGRNAYNAISRRKILEALYATAQWCPLWSITNLLLGAPGVVGFYEGGTLRHTWASTRGVRQGMVLGPLLFSIGTLASLRELQESYPEAAITAYLDDVTIAAPPEKLQEVCEATAQAMEDLGIAMNNDKTEVLERSGPTGFTAGTVKPCARVLGAYIAPDPESPLIREAVQEKAKETDRLFQALVELPLHLRTKWRVLSLSAAPRITFLLRNHAALHTQEAAAWYDDRTTQMMEHILGERLSQRARDIAALPISMGGCGIK</sequence>
<feature type="compositionally biased region" description="Polar residues" evidence="1">
    <location>
        <begin position="431"/>
        <end position="446"/>
    </location>
</feature>
<feature type="region of interest" description="Disordered" evidence="1">
    <location>
        <begin position="1047"/>
        <end position="1087"/>
    </location>
</feature>
<dbReference type="PANTHER" id="PTHR19446">
    <property type="entry name" value="REVERSE TRANSCRIPTASES"/>
    <property type="match status" value="1"/>
</dbReference>
<feature type="compositionally biased region" description="Polar residues" evidence="1">
    <location>
        <begin position="903"/>
        <end position="912"/>
    </location>
</feature>
<feature type="compositionally biased region" description="Basic and acidic residues" evidence="1">
    <location>
        <begin position="1047"/>
        <end position="1063"/>
    </location>
</feature>
<dbReference type="InterPro" id="IPR013087">
    <property type="entry name" value="Znf_C2H2_type"/>
</dbReference>
<feature type="region of interest" description="Disordered" evidence="1">
    <location>
        <begin position="1153"/>
        <end position="1191"/>
    </location>
</feature>
<accession>F9WGS3</accession>
<dbReference type="OMA" id="TTHVPNC"/>
<protein>
    <submittedName>
        <fullName evidence="3">WGS project CAEQ00000000 data, annotated contig 536</fullName>
    </submittedName>
</protein>
<feature type="compositionally biased region" description="Low complexity" evidence="1">
    <location>
        <begin position="893"/>
        <end position="902"/>
    </location>
</feature>
<reference evidence="3 4" key="2">
    <citation type="journal article" date="2012" name="Proc. Natl. Acad. Sci. U.S.A.">
        <title>Antigenic diversity is generated by distinct evolutionary mechanisms in African trypanosome species.</title>
        <authorList>
            <person name="Jackson A.P."/>
            <person name="Berry A."/>
            <person name="Aslett M."/>
            <person name="Allison H.C."/>
            <person name="Burton P."/>
            <person name="Vavrova-Anderson J."/>
            <person name="Brown R."/>
            <person name="Browne H."/>
            <person name="Corton N."/>
            <person name="Hauser H."/>
            <person name="Gamble J."/>
            <person name="Gilderthorp R."/>
            <person name="Marcello L."/>
            <person name="McQuillan J."/>
            <person name="Otto T.D."/>
            <person name="Quail M.A."/>
            <person name="Sanders M.J."/>
            <person name="van Tonder A."/>
            <person name="Ginger M.L."/>
            <person name="Field M.C."/>
            <person name="Barry J.D."/>
            <person name="Hertz-Fowler C."/>
            <person name="Berriman M."/>
        </authorList>
    </citation>
    <scope>NUCLEOTIDE SEQUENCE [LARGE SCALE GENOMIC DNA]</scope>
    <source>
        <strain evidence="3 4">IL3000</strain>
    </source>
</reference>
<evidence type="ECO:0000313" key="4">
    <source>
        <dbReference type="Proteomes" id="UP000000702"/>
    </source>
</evidence>
<dbReference type="EMBL" id="CAEQ01002311">
    <property type="protein sequence ID" value="CCD16510.1"/>
    <property type="molecule type" value="Genomic_DNA"/>
</dbReference>
<feature type="compositionally biased region" description="Polar residues" evidence="1">
    <location>
        <begin position="930"/>
        <end position="943"/>
    </location>
</feature>
<evidence type="ECO:0000259" key="2">
    <source>
        <dbReference type="PROSITE" id="PS50878"/>
    </source>
</evidence>
<feature type="region of interest" description="Disordered" evidence="1">
    <location>
        <begin position="240"/>
        <end position="297"/>
    </location>
</feature>
<feature type="region of interest" description="Disordered" evidence="1">
    <location>
        <begin position="108"/>
        <end position="150"/>
    </location>
</feature>
<feature type="compositionally biased region" description="Basic and acidic residues" evidence="1">
    <location>
        <begin position="464"/>
        <end position="477"/>
    </location>
</feature>
<feature type="compositionally biased region" description="Low complexity" evidence="1">
    <location>
        <begin position="447"/>
        <end position="460"/>
    </location>
</feature>
<evidence type="ECO:0000256" key="1">
    <source>
        <dbReference type="SAM" id="MobiDB-lite"/>
    </source>
</evidence>
<keyword evidence="4" id="KW-1185">Reference proteome</keyword>
<feature type="region of interest" description="Disordered" evidence="1">
    <location>
        <begin position="881"/>
        <end position="954"/>
    </location>
</feature>
<feature type="compositionally biased region" description="Basic and acidic residues" evidence="1">
    <location>
        <begin position="1178"/>
        <end position="1191"/>
    </location>
</feature>
<dbReference type="InterPro" id="IPR000477">
    <property type="entry name" value="RT_dom"/>
</dbReference>
<evidence type="ECO:0000313" key="3">
    <source>
        <dbReference type="EMBL" id="CCD16510.1"/>
    </source>
</evidence>
<organism evidence="3 4">
    <name type="scientific">Trypanosoma congolense (strain IL3000)</name>
    <dbReference type="NCBI Taxonomy" id="1068625"/>
    <lineage>
        <taxon>Eukaryota</taxon>
        <taxon>Discoba</taxon>
        <taxon>Euglenozoa</taxon>
        <taxon>Kinetoplastea</taxon>
        <taxon>Metakinetoplastina</taxon>
        <taxon>Trypanosomatida</taxon>
        <taxon>Trypanosomatidae</taxon>
        <taxon>Trypanosoma</taxon>
        <taxon>Nannomonas</taxon>
    </lineage>
</organism>
<gene>
    <name evidence="3" type="ORF">TCIL3000_0_14280</name>
</gene>
<dbReference type="PROSITE" id="PS50878">
    <property type="entry name" value="RT_POL"/>
    <property type="match status" value="1"/>
</dbReference>
<feature type="non-terminal residue" evidence="3">
    <location>
        <position position="1654"/>
    </location>
</feature>
<comment type="caution">
    <text evidence="3">The sequence shown here is derived from an EMBL/GenBank/DDBJ whole genome shotgun (WGS) entry which is preliminary data.</text>
</comment>